<name>A0A8C0RPC7_CANLF</name>
<accession>A0A8C0RPC7</accession>
<dbReference type="InterPro" id="IPR001728">
    <property type="entry name" value="ThyrH_rcpt"/>
</dbReference>
<dbReference type="GO" id="GO:0004879">
    <property type="term" value="F:nuclear receptor activity"/>
    <property type="evidence" value="ECO:0007669"/>
    <property type="project" value="InterPro"/>
</dbReference>
<evidence type="ECO:0000313" key="21">
    <source>
        <dbReference type="Proteomes" id="UP000694429"/>
    </source>
</evidence>
<sequence length="448" mass="50387">MLHLANHNTAYTGDNNRGKAECWSCGHNPLVQSTYYVLTTCRALSQCCASKALLSDLVSLWKCLRGVVPCPPLGTLGHSSDWPTSPDILLDHVISAPHVATCSLASTTTLLSVSISHRRTVSKSTGLTCPFAGSCKVNKAQRRHCPACRLQKCLDAGMRKEMILSAEALALRRAKQAQRRAQQAPLQLSKEQKELVQTLLGAHTRHVRTMFDQFVQFRPPAHLFTHYQRLPIPVPVMPLLVHLADINTFMVQQVIKFTKDLPLFRSLPMEDQISLLKGAAVEICHIALNTTFCLQTRHFLCGPLRYTMEDGVHAGFQEEFLELLFRFHGTLKRLQLQEPEYVLLAAMALFSPDRPGVTRREEIDHLQEVMALTLQSYIRGQQPRPRDRRCKVVACRLCMIAFLRLMTPIALPVPLSGLRSLPRFLFALSPWPFPSSPMAQSFHLSFPL</sequence>
<evidence type="ECO:0000256" key="17">
    <source>
        <dbReference type="ARBA" id="ARBA00043125"/>
    </source>
</evidence>
<dbReference type="InterPro" id="IPR050234">
    <property type="entry name" value="Nuclear_hormone_rcpt_NR1"/>
</dbReference>
<dbReference type="InterPro" id="IPR001723">
    <property type="entry name" value="Nuclear_hrmn_rcpt"/>
</dbReference>
<reference evidence="20" key="1">
    <citation type="submission" date="2019-03" db="EMBL/GenBank/DDBJ databases">
        <authorList>
            <person name="Warren W.C."/>
            <person name="Johnson G.S."/>
        </authorList>
    </citation>
    <scope>NUCLEOTIDE SEQUENCE [LARGE SCALE GENOMIC DNA]</scope>
    <source>
        <strain evidence="20">Basenji</strain>
    </source>
</reference>
<keyword evidence="14" id="KW-0539">Nucleus</keyword>
<evidence type="ECO:0000256" key="10">
    <source>
        <dbReference type="ARBA" id="ARBA00023159"/>
    </source>
</evidence>
<keyword evidence="11" id="KW-0804">Transcription</keyword>
<dbReference type="PRINTS" id="PR00546">
    <property type="entry name" value="THYROIDHORMR"/>
</dbReference>
<keyword evidence="7" id="KW-0862">Zinc</keyword>
<evidence type="ECO:0000256" key="12">
    <source>
        <dbReference type="ARBA" id="ARBA00023170"/>
    </source>
</evidence>
<dbReference type="SMART" id="SM00430">
    <property type="entry name" value="HOLI"/>
    <property type="match status" value="1"/>
</dbReference>
<keyword evidence="6" id="KW-0863">Zinc-finger</keyword>
<dbReference type="Gene3D" id="3.30.50.10">
    <property type="entry name" value="Erythroid Transcription Factor GATA-1, subunit A"/>
    <property type="match status" value="1"/>
</dbReference>
<evidence type="ECO:0000259" key="18">
    <source>
        <dbReference type="PROSITE" id="PS51030"/>
    </source>
</evidence>
<proteinExistence type="inferred from homology"/>
<dbReference type="PROSITE" id="PS51030">
    <property type="entry name" value="NUCLEAR_REC_DBD_2"/>
    <property type="match status" value="1"/>
</dbReference>
<dbReference type="Proteomes" id="UP000694429">
    <property type="component" value="Chromosome 38"/>
</dbReference>
<dbReference type="InterPro" id="IPR013088">
    <property type="entry name" value="Znf_NHR/GATA"/>
</dbReference>
<evidence type="ECO:0000256" key="11">
    <source>
        <dbReference type="ARBA" id="ARBA00023163"/>
    </source>
</evidence>
<feature type="domain" description="NR LBD" evidence="19">
    <location>
        <begin position="191"/>
        <end position="448"/>
    </location>
</feature>
<dbReference type="SUPFAM" id="SSF48508">
    <property type="entry name" value="Nuclear receptor ligand-binding domain"/>
    <property type="match status" value="1"/>
</dbReference>
<protein>
    <recommendedName>
        <fullName evidence="16">Nuclear receptor subfamily 1 group I member 3</fullName>
    </recommendedName>
    <alternativeName>
        <fullName evidence="17">Constitutive androstane receptor</fullName>
    </alternativeName>
</protein>
<evidence type="ECO:0000256" key="14">
    <source>
        <dbReference type="ARBA" id="ARBA00023242"/>
    </source>
</evidence>
<keyword evidence="13" id="KW-0206">Cytoskeleton</keyword>
<evidence type="ECO:0000259" key="19">
    <source>
        <dbReference type="PROSITE" id="PS51843"/>
    </source>
</evidence>
<evidence type="ECO:0000256" key="13">
    <source>
        <dbReference type="ARBA" id="ARBA00023212"/>
    </source>
</evidence>
<dbReference type="GO" id="GO:0043565">
    <property type="term" value="F:sequence-specific DNA binding"/>
    <property type="evidence" value="ECO:0007669"/>
    <property type="project" value="InterPro"/>
</dbReference>
<dbReference type="Pfam" id="PF00105">
    <property type="entry name" value="zf-C4"/>
    <property type="match status" value="1"/>
</dbReference>
<dbReference type="PANTHER" id="PTHR24082:SF231">
    <property type="entry name" value="NUCLEAR RECEPTOR SUBFAMILY 1 GROUP I MEMBER 3"/>
    <property type="match status" value="1"/>
</dbReference>
<dbReference type="Pfam" id="PF00104">
    <property type="entry name" value="Hormone_recep"/>
    <property type="match status" value="1"/>
</dbReference>
<dbReference type="PRINTS" id="PR00398">
    <property type="entry name" value="STRDHORMONER"/>
</dbReference>
<dbReference type="InterPro" id="IPR000536">
    <property type="entry name" value="Nucl_hrmn_rcpt_lig-bd"/>
</dbReference>
<keyword evidence="3" id="KW-0963">Cytoplasm</keyword>
<evidence type="ECO:0000256" key="2">
    <source>
        <dbReference type="ARBA" id="ARBA00008092"/>
    </source>
</evidence>
<evidence type="ECO:0000256" key="6">
    <source>
        <dbReference type="ARBA" id="ARBA00022771"/>
    </source>
</evidence>
<evidence type="ECO:0000256" key="7">
    <source>
        <dbReference type="ARBA" id="ARBA00022833"/>
    </source>
</evidence>
<dbReference type="InterPro" id="IPR035500">
    <property type="entry name" value="NHR-like_dom_sf"/>
</dbReference>
<evidence type="ECO:0000256" key="1">
    <source>
        <dbReference type="ARBA" id="ARBA00004245"/>
    </source>
</evidence>
<evidence type="ECO:0000256" key="16">
    <source>
        <dbReference type="ARBA" id="ARBA00040912"/>
    </source>
</evidence>
<comment type="similarity">
    <text evidence="2">Belongs to the nuclear hormone receptor family. NR1 subfamily.</text>
</comment>
<evidence type="ECO:0000313" key="20">
    <source>
        <dbReference type="Ensembl" id="ENSCAFP00030032266.1"/>
    </source>
</evidence>
<keyword evidence="10" id="KW-0010">Activator</keyword>
<dbReference type="PROSITE" id="PS51843">
    <property type="entry name" value="NR_LBD"/>
    <property type="match status" value="1"/>
</dbReference>
<evidence type="ECO:0000256" key="3">
    <source>
        <dbReference type="ARBA" id="ARBA00022490"/>
    </source>
</evidence>
<organism evidence="20 21">
    <name type="scientific">Canis lupus familiaris</name>
    <name type="common">Dog</name>
    <name type="synonym">Canis familiaris</name>
    <dbReference type="NCBI Taxonomy" id="9615"/>
    <lineage>
        <taxon>Eukaryota</taxon>
        <taxon>Metazoa</taxon>
        <taxon>Chordata</taxon>
        <taxon>Craniata</taxon>
        <taxon>Vertebrata</taxon>
        <taxon>Euteleostomi</taxon>
        <taxon>Mammalia</taxon>
        <taxon>Eutheria</taxon>
        <taxon>Laurasiatheria</taxon>
        <taxon>Carnivora</taxon>
        <taxon>Caniformia</taxon>
        <taxon>Canidae</taxon>
        <taxon>Canis</taxon>
    </lineage>
</organism>
<feature type="domain" description="Nuclear receptor" evidence="18">
    <location>
        <begin position="118"/>
        <end position="165"/>
    </location>
</feature>
<evidence type="ECO:0000256" key="15">
    <source>
        <dbReference type="ARBA" id="ARBA00037362"/>
    </source>
</evidence>
<dbReference type="PANTHER" id="PTHR24082">
    <property type="entry name" value="NUCLEAR HORMONE RECEPTOR"/>
    <property type="match status" value="1"/>
</dbReference>
<dbReference type="GO" id="GO:0005856">
    <property type="term" value="C:cytoskeleton"/>
    <property type="evidence" value="ECO:0007669"/>
    <property type="project" value="UniProtKB-SubCell"/>
</dbReference>
<reference evidence="20" key="2">
    <citation type="submission" date="2025-08" db="UniProtKB">
        <authorList>
            <consortium name="Ensembl"/>
        </authorList>
    </citation>
    <scope>IDENTIFICATION</scope>
</reference>
<keyword evidence="8" id="KW-0805">Transcription regulation</keyword>
<dbReference type="SMART" id="SM00399">
    <property type="entry name" value="ZnF_C4"/>
    <property type="match status" value="1"/>
</dbReference>
<evidence type="ECO:0000256" key="9">
    <source>
        <dbReference type="ARBA" id="ARBA00023125"/>
    </source>
</evidence>
<comment type="function">
    <text evidence="15">Binds and transactivates the retinoic acid response elements that control expression of the retinoic acid receptor beta 2 and alcohol dehydrogenase 3 genes. Transactivates both the phenobarbital responsive element module of the human CYP2B6 gene and the CYP3A4 xenobiotic response element.</text>
</comment>
<evidence type="ECO:0000256" key="8">
    <source>
        <dbReference type="ARBA" id="ARBA00023015"/>
    </source>
</evidence>
<comment type="subcellular location">
    <subcellularLocation>
        <location evidence="1">Cytoplasm</location>
        <location evidence="1">Cytoskeleton</location>
    </subcellularLocation>
</comment>
<keyword evidence="5" id="KW-0479">Metal-binding</keyword>
<dbReference type="Gene3D" id="1.10.565.10">
    <property type="entry name" value="Retinoid X Receptor"/>
    <property type="match status" value="1"/>
</dbReference>
<dbReference type="AlphaFoldDB" id="A0A8C0RPC7"/>
<keyword evidence="4" id="KW-0597">Phosphoprotein</keyword>
<keyword evidence="12" id="KW-0675">Receptor</keyword>
<dbReference type="SUPFAM" id="SSF57716">
    <property type="entry name" value="Glucocorticoid receptor-like (DNA-binding domain)"/>
    <property type="match status" value="1"/>
</dbReference>
<evidence type="ECO:0000256" key="4">
    <source>
        <dbReference type="ARBA" id="ARBA00022553"/>
    </source>
</evidence>
<dbReference type="InterPro" id="IPR001628">
    <property type="entry name" value="Znf_hrmn_rcpt"/>
</dbReference>
<evidence type="ECO:0000256" key="5">
    <source>
        <dbReference type="ARBA" id="ARBA00022723"/>
    </source>
</evidence>
<dbReference type="FunFam" id="1.10.565.10:FF:000025">
    <property type="entry name" value="Nuclear receptor subfamily 1 group I member 3"/>
    <property type="match status" value="1"/>
</dbReference>
<dbReference type="Ensembl" id="ENSCAFT00030036987.1">
    <property type="protein sequence ID" value="ENSCAFP00030032266.1"/>
    <property type="gene ID" value="ENSCAFG00030019970.1"/>
</dbReference>
<keyword evidence="9" id="KW-0238">DNA-binding</keyword>
<dbReference type="GO" id="GO:0008270">
    <property type="term" value="F:zinc ion binding"/>
    <property type="evidence" value="ECO:0007669"/>
    <property type="project" value="UniProtKB-KW"/>
</dbReference>